<evidence type="ECO:0000256" key="1">
    <source>
        <dbReference type="SAM" id="MobiDB-lite"/>
    </source>
</evidence>
<evidence type="ECO:0000256" key="2">
    <source>
        <dbReference type="SAM" id="Phobius"/>
    </source>
</evidence>
<gene>
    <name evidence="3" type="ORF">BSAL_28255</name>
</gene>
<keyword evidence="2" id="KW-0472">Membrane</keyword>
<evidence type="ECO:0000313" key="3">
    <source>
        <dbReference type="EMBL" id="CUG90671.1"/>
    </source>
</evidence>
<dbReference type="SUPFAM" id="SSF55073">
    <property type="entry name" value="Nucleotide cyclase"/>
    <property type="match status" value="1"/>
</dbReference>
<dbReference type="AlphaFoldDB" id="A0A0S4JJY2"/>
<reference evidence="4" key="1">
    <citation type="submission" date="2015-09" db="EMBL/GenBank/DDBJ databases">
        <authorList>
            <consortium name="Pathogen Informatics"/>
        </authorList>
    </citation>
    <scope>NUCLEOTIDE SEQUENCE [LARGE SCALE GENOMIC DNA]</scope>
    <source>
        <strain evidence="4">Lake Konstanz</strain>
    </source>
</reference>
<evidence type="ECO:0000313" key="4">
    <source>
        <dbReference type="Proteomes" id="UP000051952"/>
    </source>
</evidence>
<feature type="region of interest" description="Disordered" evidence="1">
    <location>
        <begin position="541"/>
        <end position="566"/>
    </location>
</feature>
<organism evidence="3 4">
    <name type="scientific">Bodo saltans</name>
    <name type="common">Flagellated protozoan</name>
    <dbReference type="NCBI Taxonomy" id="75058"/>
    <lineage>
        <taxon>Eukaryota</taxon>
        <taxon>Discoba</taxon>
        <taxon>Euglenozoa</taxon>
        <taxon>Kinetoplastea</taxon>
        <taxon>Metakinetoplastina</taxon>
        <taxon>Eubodonida</taxon>
        <taxon>Bodonidae</taxon>
        <taxon>Bodo</taxon>
    </lineage>
</organism>
<keyword evidence="2 3" id="KW-0812">Transmembrane</keyword>
<feature type="transmembrane region" description="Helical" evidence="2">
    <location>
        <begin position="232"/>
        <end position="254"/>
    </location>
</feature>
<proteinExistence type="predicted"/>
<protein>
    <submittedName>
        <fullName evidence="3">Transmembrane protein, putative</fullName>
    </submittedName>
</protein>
<name>A0A0S4JJY2_BODSA</name>
<keyword evidence="2" id="KW-1133">Transmembrane helix</keyword>
<dbReference type="InterPro" id="IPR029787">
    <property type="entry name" value="Nucleotide_cyclase"/>
</dbReference>
<keyword evidence="4" id="KW-1185">Reference proteome</keyword>
<feature type="region of interest" description="Disordered" evidence="1">
    <location>
        <begin position="318"/>
        <end position="345"/>
    </location>
</feature>
<dbReference type="EMBL" id="CYKH01001854">
    <property type="protein sequence ID" value="CUG90671.1"/>
    <property type="molecule type" value="Genomic_DNA"/>
</dbReference>
<feature type="compositionally biased region" description="Polar residues" evidence="1">
    <location>
        <begin position="322"/>
        <end position="338"/>
    </location>
</feature>
<sequence length="673" mass="73201">MLAVDLHRRVVVFLPIMDLVPPDGGTPHAASAPWWGMNGSSAAPTSIRWLDYSSTIPVTITVSDDSVSRTLPCTVKSLVYLSSLDRLAIILRASYSGTNPGALSGDDANPTEVVSVFHFSSVLRQWVHQSSMKIFRTTAGIQDYAVLPLQDLLGGGWLLYPTLPSSSLVGMAMIVYDVSSFNTFTTCDTSRGLAISRDGTSCYVCASRQVATIDGFCTDEKKNISDCHECHWVIPFAAAVGASIFIVLVVMLLIHMFRTSWSQKARITTLRERSTKFTNAPPSGRTPILTLMIVDADVLWQTGGENLLEAEEYTTKHRSSSIDDATTNGTTEQNSEINSKGKRHHREKASTEFVLRILDSLHKSLCGSIAANNGYLAEYRGEVAVVVHNNPAALMCIALEASLAMALHQPPVRLAVALHIGNVVRSVDVKGTKKCVFAGEGMNVAARIASLSATTGGFVSGAWMASQQFVAKLMDESPGAMKALALSRGATSQIRYENIVTEVQEITSALLVDALGDQTSFDLARQRRTKHLKELRNNTKAATMAAKTSDLKKHHATEGGTRPRTVHYALHARRSSDGTHGENETTHFAVDVSDAPPHQNQQTQVENPLSPQQHFSTALTWLCFSSCIGKQPRRIIDRVVRKENHAGYSWTKCKCLVRLRAVGPHSGSADQAC</sequence>
<dbReference type="Gene3D" id="3.30.70.1230">
    <property type="entry name" value="Nucleotide cyclase"/>
    <property type="match status" value="1"/>
</dbReference>
<dbReference type="VEuPathDB" id="TriTrypDB:BSAL_28255"/>
<accession>A0A0S4JJY2</accession>
<dbReference type="Proteomes" id="UP000051952">
    <property type="component" value="Unassembled WGS sequence"/>
</dbReference>